<protein>
    <submittedName>
        <fullName evidence="1">Peptidase M42</fullName>
    </submittedName>
</protein>
<evidence type="ECO:0000313" key="1">
    <source>
        <dbReference type="EMBL" id="ONI43016.1"/>
    </source>
</evidence>
<dbReference type="Proteomes" id="UP000188605">
    <property type="component" value="Unassembled WGS sequence"/>
</dbReference>
<sequence length="347" mass="38911">MKIDNTYMLRCFEELINTPSPVGYYAKINPIVEKLAKELGYEVTYDRRHTAYIEIEGKDNSKTVLIGGHLDTLGMTVRRVEKDGTILVRQLGGLNHASLEGETVTIHTRCGKEYTGIYTCKSHSVHVFDDARTLERSIESMMILIDMPVKTKEDVYNLGIRNGDIISIDPHFSVTPNGYIKSRFIDDKGAVATIFTSLKYLVDNGLKPKYKTLLAFPHYEEIGYGGSYIPSEVEEFLAIDIGLIGPDYEGNEFSVSICAQDATVFYDWDLTNKLIEYAKEVECEYVVDTYYRYGTDAGAAVKSGHNIAGAVCGMAVYNTHGVERTNIKSFENTTKLIISYLITELKS</sequence>
<comment type="caution">
    <text evidence="1">The sequence shown here is derived from an EMBL/GenBank/DDBJ whole genome shotgun (WGS) entry which is preliminary data.</text>
</comment>
<organism evidence="1 2">
    <name type="scientific">Candidatus Epulonipiscium fishelsonii</name>
    <dbReference type="NCBI Taxonomy" id="77094"/>
    <lineage>
        <taxon>Bacteria</taxon>
        <taxon>Bacillati</taxon>
        <taxon>Bacillota</taxon>
        <taxon>Clostridia</taxon>
        <taxon>Lachnospirales</taxon>
        <taxon>Lachnospiraceae</taxon>
        <taxon>Candidatus Epulonipiscium</taxon>
    </lineage>
</organism>
<proteinExistence type="predicted"/>
<dbReference type="EMBL" id="LJDB01000001">
    <property type="protein sequence ID" value="ONI43016.1"/>
    <property type="molecule type" value="Genomic_DNA"/>
</dbReference>
<gene>
    <name evidence="1" type="ORF">AN396_00200</name>
</gene>
<reference evidence="1" key="1">
    <citation type="submission" date="2016-08" db="EMBL/GenBank/DDBJ databases">
        <authorList>
            <person name="Ngugi D.K."/>
            <person name="Miyake S."/>
            <person name="Stingl U."/>
        </authorList>
    </citation>
    <scope>NUCLEOTIDE SEQUENCE</scope>
    <source>
        <strain evidence="1">SCG-B11WGA-EpuloA1</strain>
    </source>
</reference>
<name>A0ACC8XH73_9FIRM</name>
<keyword evidence="2" id="KW-1185">Reference proteome</keyword>
<evidence type="ECO:0000313" key="2">
    <source>
        <dbReference type="Proteomes" id="UP000188605"/>
    </source>
</evidence>
<accession>A0ACC8XH73</accession>